<dbReference type="EMBL" id="KK112501">
    <property type="protein sequence ID" value="KFM57822.1"/>
    <property type="molecule type" value="Genomic_DNA"/>
</dbReference>
<dbReference type="STRING" id="407821.A0A087SY83"/>
<proteinExistence type="predicted"/>
<evidence type="ECO:0000313" key="3">
    <source>
        <dbReference type="Proteomes" id="UP000054359"/>
    </source>
</evidence>
<dbReference type="AlphaFoldDB" id="A0A087SY83"/>
<evidence type="ECO:0000259" key="1">
    <source>
        <dbReference type="Pfam" id="PF18701"/>
    </source>
</evidence>
<keyword evidence="3" id="KW-1185">Reference proteome</keyword>
<accession>A0A087SY83</accession>
<organism evidence="2 3">
    <name type="scientific">Stegodyphus mimosarum</name>
    <name type="common">African social velvet spider</name>
    <dbReference type="NCBI Taxonomy" id="407821"/>
    <lineage>
        <taxon>Eukaryota</taxon>
        <taxon>Metazoa</taxon>
        <taxon>Ecdysozoa</taxon>
        <taxon>Arthropoda</taxon>
        <taxon>Chelicerata</taxon>
        <taxon>Arachnida</taxon>
        <taxon>Araneae</taxon>
        <taxon>Araneomorphae</taxon>
        <taxon>Entelegynae</taxon>
        <taxon>Eresoidea</taxon>
        <taxon>Eresidae</taxon>
        <taxon>Stegodyphus</taxon>
    </lineage>
</organism>
<sequence length="160" mass="18421">MNEPQTPFIFHKEFILDLKNQSFASLSFKAVKLNTVLCDTESLINSRYLTYLSEDANDLIALSPSIFLQENKETGVPVIDNIDATYVRKRHLYLQRIRGDLRKRFRLEYLGHLKHANHSKRISKPIFVGDTVLIISDNLKRLQWPIAQVVEVIPGKDGTV</sequence>
<name>A0A087SY83_STEMI</name>
<dbReference type="OrthoDB" id="6434609at2759"/>
<dbReference type="PANTHER" id="PTHR47331">
    <property type="entry name" value="PHD-TYPE DOMAIN-CONTAINING PROTEIN"/>
    <property type="match status" value="1"/>
</dbReference>
<feature type="non-terminal residue" evidence="2">
    <location>
        <position position="160"/>
    </location>
</feature>
<gene>
    <name evidence="2" type="ORF">X975_19169</name>
</gene>
<evidence type="ECO:0000313" key="2">
    <source>
        <dbReference type="EMBL" id="KFM57822.1"/>
    </source>
</evidence>
<dbReference type="InterPro" id="IPR040676">
    <property type="entry name" value="DUF5641"/>
</dbReference>
<protein>
    <recommendedName>
        <fullName evidence="1">DUF5641 domain-containing protein</fullName>
    </recommendedName>
</protein>
<feature type="domain" description="DUF5641" evidence="1">
    <location>
        <begin position="90"/>
        <end position="160"/>
    </location>
</feature>
<reference evidence="2 3" key="1">
    <citation type="submission" date="2013-11" db="EMBL/GenBank/DDBJ databases">
        <title>Genome sequencing of Stegodyphus mimosarum.</title>
        <authorList>
            <person name="Bechsgaard J."/>
        </authorList>
    </citation>
    <scope>NUCLEOTIDE SEQUENCE [LARGE SCALE GENOMIC DNA]</scope>
</reference>
<dbReference type="Proteomes" id="UP000054359">
    <property type="component" value="Unassembled WGS sequence"/>
</dbReference>
<dbReference type="Pfam" id="PF18701">
    <property type="entry name" value="DUF5641"/>
    <property type="match status" value="1"/>
</dbReference>